<evidence type="ECO:0000313" key="1">
    <source>
        <dbReference type="EMBL" id="HDM89686.1"/>
    </source>
</evidence>
<dbReference type="SUPFAM" id="SSF56935">
    <property type="entry name" value="Porins"/>
    <property type="match status" value="1"/>
</dbReference>
<protein>
    <recommendedName>
        <fullName evidence="2">PorV/PorQ family protein</fullName>
    </recommendedName>
</protein>
<name>A0A7C0X7U6_UNCW3</name>
<evidence type="ECO:0008006" key="2">
    <source>
        <dbReference type="Google" id="ProtNLM"/>
    </source>
</evidence>
<dbReference type="AlphaFoldDB" id="A0A7C0X7U6"/>
<sequence length="296" mass="31754">MKKIAILILAGQALWAVDKGDLGYDYLRIPPSVNGHLFMYSMVAYPHGADILNYNPALMSEREADFAASSYIAGVKLGSLSLSSGGKWGLSLFYLTSGTMDEIDENGEVTGSFSTSHLAIGAARKEKLRERMDVGATFKLLYQGIDGYSSFALAFDLGVSYRPGREGLTFGASLRNLGYEVKPFVDERAMLPTELLLGAVYEIGSLTLGAGISSALDQPFALSLTGLWSPSPFLEVGLGYTTERGDLKTGGERDILNGLSAGFKASVRGVHVGYSYTPFGDFGDIHTLSLGYSFAR</sequence>
<dbReference type="Proteomes" id="UP000885931">
    <property type="component" value="Unassembled WGS sequence"/>
</dbReference>
<reference evidence="1" key="1">
    <citation type="journal article" date="2020" name="mSystems">
        <title>Genome- and Community-Level Interaction Insights into Carbon Utilization and Element Cycling Functions of Hydrothermarchaeota in Hydrothermal Sediment.</title>
        <authorList>
            <person name="Zhou Z."/>
            <person name="Liu Y."/>
            <person name="Xu W."/>
            <person name="Pan J."/>
            <person name="Luo Z.H."/>
            <person name="Li M."/>
        </authorList>
    </citation>
    <scope>NUCLEOTIDE SEQUENCE [LARGE SCALE GENOMIC DNA]</scope>
    <source>
        <strain evidence="1">HyVt-237</strain>
    </source>
</reference>
<proteinExistence type="predicted"/>
<dbReference type="Gene3D" id="2.40.160.60">
    <property type="entry name" value="Outer membrane protein transport protein (OMPP1/FadL/TodX)"/>
    <property type="match status" value="1"/>
</dbReference>
<dbReference type="EMBL" id="DRBW01000022">
    <property type="protein sequence ID" value="HDM89686.1"/>
    <property type="molecule type" value="Genomic_DNA"/>
</dbReference>
<comment type="caution">
    <text evidence="1">The sequence shown here is derived from an EMBL/GenBank/DDBJ whole genome shotgun (WGS) entry which is preliminary data.</text>
</comment>
<organism evidence="1">
    <name type="scientific">candidate division WOR-3 bacterium</name>
    <dbReference type="NCBI Taxonomy" id="2052148"/>
    <lineage>
        <taxon>Bacteria</taxon>
        <taxon>Bacteria division WOR-3</taxon>
    </lineage>
</organism>
<gene>
    <name evidence="1" type="ORF">ENG67_00570</name>
</gene>
<accession>A0A7C0X7U6</accession>